<dbReference type="Proteomes" id="UP000807769">
    <property type="component" value="Unassembled WGS sequence"/>
</dbReference>
<feature type="region of interest" description="Disordered" evidence="1">
    <location>
        <begin position="39"/>
        <end position="80"/>
    </location>
</feature>
<dbReference type="RefSeq" id="XP_041200397.1">
    <property type="nucleotide sequence ID" value="XM_041332252.1"/>
</dbReference>
<dbReference type="OrthoDB" id="2423195at2759"/>
<dbReference type="EMBL" id="JABBWG010000001">
    <property type="protein sequence ID" value="KAG1827550.1"/>
    <property type="molecule type" value="Genomic_DNA"/>
</dbReference>
<reference evidence="2" key="1">
    <citation type="journal article" date="2020" name="New Phytol.">
        <title>Comparative genomics reveals dynamic genome evolution in host specialist ectomycorrhizal fungi.</title>
        <authorList>
            <person name="Lofgren L.A."/>
            <person name="Nguyen N.H."/>
            <person name="Vilgalys R."/>
            <person name="Ruytinx J."/>
            <person name="Liao H.L."/>
            <person name="Branco S."/>
            <person name="Kuo A."/>
            <person name="LaButti K."/>
            <person name="Lipzen A."/>
            <person name="Andreopoulos W."/>
            <person name="Pangilinan J."/>
            <person name="Riley R."/>
            <person name="Hundley H."/>
            <person name="Na H."/>
            <person name="Barry K."/>
            <person name="Grigoriev I.V."/>
            <person name="Stajich J.E."/>
            <person name="Kennedy P.G."/>
        </authorList>
    </citation>
    <scope>NUCLEOTIDE SEQUENCE</scope>
    <source>
        <strain evidence="2">MN1</strain>
    </source>
</reference>
<name>A0A9P7EPG0_9AGAM</name>
<comment type="caution">
    <text evidence="2">The sequence shown here is derived from an EMBL/GenBank/DDBJ whole genome shotgun (WGS) entry which is preliminary data.</text>
</comment>
<protein>
    <submittedName>
        <fullName evidence="2">Uncharacterized protein</fullName>
    </submittedName>
</protein>
<gene>
    <name evidence="2" type="ORF">BJ212DRAFT_1294787</name>
</gene>
<keyword evidence="3" id="KW-1185">Reference proteome</keyword>
<dbReference type="GeneID" id="64626269"/>
<proteinExistence type="predicted"/>
<evidence type="ECO:0000313" key="2">
    <source>
        <dbReference type="EMBL" id="KAG1827550.1"/>
    </source>
</evidence>
<feature type="compositionally biased region" description="Basic and acidic residues" evidence="1">
    <location>
        <begin position="216"/>
        <end position="236"/>
    </location>
</feature>
<dbReference type="AlphaFoldDB" id="A0A9P7EPG0"/>
<evidence type="ECO:0000256" key="1">
    <source>
        <dbReference type="SAM" id="MobiDB-lite"/>
    </source>
</evidence>
<organism evidence="2 3">
    <name type="scientific">Suillus subaureus</name>
    <dbReference type="NCBI Taxonomy" id="48587"/>
    <lineage>
        <taxon>Eukaryota</taxon>
        <taxon>Fungi</taxon>
        <taxon>Dikarya</taxon>
        <taxon>Basidiomycota</taxon>
        <taxon>Agaricomycotina</taxon>
        <taxon>Agaricomycetes</taxon>
        <taxon>Agaricomycetidae</taxon>
        <taxon>Boletales</taxon>
        <taxon>Suillineae</taxon>
        <taxon>Suillaceae</taxon>
        <taxon>Suillus</taxon>
    </lineage>
</organism>
<evidence type="ECO:0000313" key="3">
    <source>
        <dbReference type="Proteomes" id="UP000807769"/>
    </source>
</evidence>
<feature type="region of interest" description="Disordered" evidence="1">
    <location>
        <begin position="214"/>
        <end position="236"/>
    </location>
</feature>
<accession>A0A9P7EPG0</accession>
<sequence>MVYPTLTYLEYTVKYSIRIANKQDTSAVQTRIILTEVSNSGSDTKPTSIPDGIITDAPSTEVSDSDSDAEPTSVPDGIITDAPGIGGTRVEFTPQTLDSMPTMCLSSMPAIKENFRTNQWNHYLDQQLLLPHIHIIDYSHLYLQLYVTETPSPLVLCSLIINVSAAWVEDLQGKVLHDEIEAAEMRTVSTEKKIAEEMQVRLQAKSKSAEAILTRETAKKEGEAAKKKSRDDQLAKKHADDLLETCRAAKKGVSGK</sequence>